<dbReference type="SMART" id="SM00387">
    <property type="entry name" value="HATPase_c"/>
    <property type="match status" value="1"/>
</dbReference>
<dbReference type="SUPFAM" id="SSF52172">
    <property type="entry name" value="CheY-like"/>
    <property type="match status" value="1"/>
</dbReference>
<evidence type="ECO:0000256" key="4">
    <source>
        <dbReference type="ARBA" id="ARBA00023015"/>
    </source>
</evidence>
<dbReference type="Gene3D" id="1.10.10.60">
    <property type="entry name" value="Homeodomain-like"/>
    <property type="match status" value="1"/>
</dbReference>
<dbReference type="PANTHER" id="PTHR43547:SF2">
    <property type="entry name" value="HYBRID SIGNAL TRANSDUCTION HISTIDINE KINASE C"/>
    <property type="match status" value="1"/>
</dbReference>
<feature type="domain" description="Histidine kinase" evidence="9">
    <location>
        <begin position="14"/>
        <end position="126"/>
    </location>
</feature>
<dbReference type="PROSITE" id="PS00041">
    <property type="entry name" value="HTH_ARAC_FAMILY_1"/>
    <property type="match status" value="1"/>
</dbReference>
<dbReference type="SUPFAM" id="SSF55874">
    <property type="entry name" value="ATPase domain of HSP90 chaperone/DNA topoisomerase II/histidine kinase"/>
    <property type="match status" value="1"/>
</dbReference>
<comment type="catalytic activity">
    <reaction evidence="1">
        <text>ATP + protein L-histidine = ADP + protein N-phospho-L-histidine.</text>
        <dbReference type="EC" id="2.7.13.3"/>
    </reaction>
</comment>
<evidence type="ECO:0000313" key="11">
    <source>
        <dbReference type="EMBL" id="XCH23852.1"/>
    </source>
</evidence>
<dbReference type="PROSITE" id="PS50109">
    <property type="entry name" value="HIS_KIN"/>
    <property type="match status" value="1"/>
</dbReference>
<keyword evidence="4" id="KW-0805">Transcription regulation</keyword>
<evidence type="ECO:0000256" key="7">
    <source>
        <dbReference type="PROSITE-ProRule" id="PRU00169"/>
    </source>
</evidence>
<keyword evidence="3 7" id="KW-0597">Phosphoprotein</keyword>
<dbReference type="InterPro" id="IPR001789">
    <property type="entry name" value="Sig_transdc_resp-reg_receiver"/>
</dbReference>
<keyword evidence="11" id="KW-0067">ATP-binding</keyword>
<evidence type="ECO:0000259" key="9">
    <source>
        <dbReference type="PROSITE" id="PS50109"/>
    </source>
</evidence>
<evidence type="ECO:0000256" key="3">
    <source>
        <dbReference type="ARBA" id="ARBA00022553"/>
    </source>
</evidence>
<dbReference type="SUPFAM" id="SSF46689">
    <property type="entry name" value="Homeodomain-like"/>
    <property type="match status" value="1"/>
</dbReference>
<dbReference type="InterPro" id="IPR003594">
    <property type="entry name" value="HATPase_dom"/>
</dbReference>
<evidence type="ECO:0000256" key="2">
    <source>
        <dbReference type="ARBA" id="ARBA00012438"/>
    </source>
</evidence>
<dbReference type="PRINTS" id="PR00344">
    <property type="entry name" value="BCTRLSENSOR"/>
</dbReference>
<dbReference type="PROSITE" id="PS01124">
    <property type="entry name" value="HTH_ARAC_FAMILY_2"/>
    <property type="match status" value="1"/>
</dbReference>
<keyword evidence="5" id="KW-0238">DNA-binding</keyword>
<dbReference type="InterPro" id="IPR005467">
    <property type="entry name" value="His_kinase_dom"/>
</dbReference>
<dbReference type="GO" id="GO:0005524">
    <property type="term" value="F:ATP binding"/>
    <property type="evidence" value="ECO:0007669"/>
    <property type="project" value="UniProtKB-KW"/>
</dbReference>
<sequence length="406" mass="44690">MFQNYLGKNPYWFDHEQLERIVGNLLSNAVKYANTGGRILVALKPGEQEGVSITISNTGERIPEMQLDRIFDRFYQAGKPAGYQEGTGIGLAIVKELVELQGGSVSVASGVDGYDTVFTVLLPYRRGEVQGKDPSAGETNAVAGNGYSEPVSEHLPKILLVEDNEGLAGFISDSLEASYRFYKAANGEEGLRLAAELMPDMIISDVMMPVMDGYTFCKKIKSGLETSHIPVVLLTAKSALESRVEGLELGADDYITKPFHMPELRLRIRNLLDRQAHMYERLRAEFGTTAALPPEPGEITDPFMTRLYDVLDARLESPDFGVTELTREMGMSNSGLNRKLKTLTGLSAVEVIRNYRLKKASALLAGGVQVSEAAYAVGFDNLSYFAKCFRDLYNMTPREFAASGIH</sequence>
<evidence type="ECO:0000259" key="8">
    <source>
        <dbReference type="PROSITE" id="PS01124"/>
    </source>
</evidence>
<dbReference type="GO" id="GO:0000155">
    <property type="term" value="F:phosphorelay sensor kinase activity"/>
    <property type="evidence" value="ECO:0007669"/>
    <property type="project" value="TreeGrafter"/>
</dbReference>
<accession>A0AAU8FJZ0</accession>
<dbReference type="CDD" id="cd17574">
    <property type="entry name" value="REC_OmpR"/>
    <property type="match status" value="1"/>
</dbReference>
<dbReference type="SMART" id="SM00448">
    <property type="entry name" value="REC"/>
    <property type="match status" value="1"/>
</dbReference>
<reference evidence="11" key="1">
    <citation type="submission" date="2024-06" db="EMBL/GenBank/DDBJ databases">
        <title>Sequencing and assembly of the genome of Dyadobacter sp. strain 676, a symbiont of Cyamopsis tetragonoloba.</title>
        <authorList>
            <person name="Guro P."/>
            <person name="Sazanova A."/>
            <person name="Kuznetsova I."/>
            <person name="Belimov A."/>
            <person name="Safronova V."/>
        </authorList>
    </citation>
    <scope>NUCLEOTIDE SEQUENCE</scope>
    <source>
        <strain evidence="11">676</strain>
    </source>
</reference>
<keyword evidence="11" id="KW-0547">Nucleotide-binding</keyword>
<dbReference type="Pfam" id="PF02518">
    <property type="entry name" value="HATPase_c"/>
    <property type="match status" value="1"/>
</dbReference>
<dbReference type="Gene3D" id="3.40.50.2300">
    <property type="match status" value="1"/>
</dbReference>
<dbReference type="AlphaFoldDB" id="A0AAU8FJZ0"/>
<dbReference type="PROSITE" id="PS50110">
    <property type="entry name" value="RESPONSE_REGULATORY"/>
    <property type="match status" value="1"/>
</dbReference>
<dbReference type="GO" id="GO:0043565">
    <property type="term" value="F:sequence-specific DNA binding"/>
    <property type="evidence" value="ECO:0007669"/>
    <property type="project" value="InterPro"/>
</dbReference>
<dbReference type="PANTHER" id="PTHR43547">
    <property type="entry name" value="TWO-COMPONENT HISTIDINE KINASE"/>
    <property type="match status" value="1"/>
</dbReference>
<dbReference type="GO" id="GO:0003700">
    <property type="term" value="F:DNA-binding transcription factor activity"/>
    <property type="evidence" value="ECO:0007669"/>
    <property type="project" value="InterPro"/>
</dbReference>
<feature type="domain" description="Response regulatory" evidence="10">
    <location>
        <begin position="157"/>
        <end position="272"/>
    </location>
</feature>
<dbReference type="InterPro" id="IPR004358">
    <property type="entry name" value="Sig_transdc_His_kin-like_C"/>
</dbReference>
<evidence type="ECO:0000259" key="10">
    <source>
        <dbReference type="PROSITE" id="PS50110"/>
    </source>
</evidence>
<feature type="modified residue" description="4-aspartylphosphate" evidence="7">
    <location>
        <position position="205"/>
    </location>
</feature>
<name>A0AAU8FJZ0_9BACT</name>
<dbReference type="EMBL" id="CP159289">
    <property type="protein sequence ID" value="XCH23852.1"/>
    <property type="molecule type" value="Genomic_DNA"/>
</dbReference>
<evidence type="ECO:0000256" key="5">
    <source>
        <dbReference type="ARBA" id="ARBA00023125"/>
    </source>
</evidence>
<feature type="domain" description="HTH araC/xylS-type" evidence="8">
    <location>
        <begin position="305"/>
        <end position="403"/>
    </location>
</feature>
<dbReference type="RefSeq" id="WP_353719176.1">
    <property type="nucleotide sequence ID" value="NZ_CP159289.1"/>
</dbReference>
<dbReference type="InterPro" id="IPR018060">
    <property type="entry name" value="HTH_AraC"/>
</dbReference>
<dbReference type="EC" id="2.7.13.3" evidence="2"/>
<dbReference type="InterPro" id="IPR011006">
    <property type="entry name" value="CheY-like_superfamily"/>
</dbReference>
<gene>
    <name evidence="11" type="ORF">ABV298_26635</name>
</gene>
<proteinExistence type="predicted"/>
<dbReference type="InterPro" id="IPR009057">
    <property type="entry name" value="Homeodomain-like_sf"/>
</dbReference>
<dbReference type="Pfam" id="PF12833">
    <property type="entry name" value="HTH_18"/>
    <property type="match status" value="1"/>
</dbReference>
<dbReference type="Pfam" id="PF00072">
    <property type="entry name" value="Response_reg"/>
    <property type="match status" value="1"/>
</dbReference>
<protein>
    <recommendedName>
        <fullName evidence="2">histidine kinase</fullName>
        <ecNumber evidence="2">2.7.13.3</ecNumber>
    </recommendedName>
</protein>
<evidence type="ECO:0000256" key="1">
    <source>
        <dbReference type="ARBA" id="ARBA00000085"/>
    </source>
</evidence>
<dbReference type="Gene3D" id="3.30.565.10">
    <property type="entry name" value="Histidine kinase-like ATPase, C-terminal domain"/>
    <property type="match status" value="1"/>
</dbReference>
<evidence type="ECO:0000256" key="6">
    <source>
        <dbReference type="ARBA" id="ARBA00023163"/>
    </source>
</evidence>
<keyword evidence="6" id="KW-0804">Transcription</keyword>
<organism evidence="11">
    <name type="scientific">Dyadobacter sp. 676</name>
    <dbReference type="NCBI Taxonomy" id="3088362"/>
    <lineage>
        <taxon>Bacteria</taxon>
        <taxon>Pseudomonadati</taxon>
        <taxon>Bacteroidota</taxon>
        <taxon>Cytophagia</taxon>
        <taxon>Cytophagales</taxon>
        <taxon>Spirosomataceae</taxon>
        <taxon>Dyadobacter</taxon>
    </lineage>
</organism>
<dbReference type="InterPro" id="IPR018062">
    <property type="entry name" value="HTH_AraC-typ_CS"/>
</dbReference>
<dbReference type="InterPro" id="IPR036890">
    <property type="entry name" value="HATPase_C_sf"/>
</dbReference>
<dbReference type="SMART" id="SM00342">
    <property type="entry name" value="HTH_ARAC"/>
    <property type="match status" value="1"/>
</dbReference>